<keyword evidence="14" id="KW-0966">Cell projection</keyword>
<feature type="domain" description="Flagellar M-ring N-terminal" evidence="12">
    <location>
        <begin position="95"/>
        <end position="269"/>
    </location>
</feature>
<dbReference type="Proteomes" id="UP000198729">
    <property type="component" value="Unassembled WGS sequence"/>
</dbReference>
<protein>
    <recommendedName>
        <fullName evidence="9">Flagellar M-ring protein</fullName>
    </recommendedName>
</protein>
<dbReference type="NCBIfam" id="TIGR00206">
    <property type="entry name" value="fliF"/>
    <property type="match status" value="1"/>
</dbReference>
<comment type="function">
    <text evidence="9">The M ring may be actively involved in energy transduction.</text>
</comment>
<keyword evidence="5 11" id="KW-0812">Transmembrane</keyword>
<organism evidence="14 15">
    <name type="scientific">Nitrosomonas mobilis</name>
    <dbReference type="NCBI Taxonomy" id="51642"/>
    <lineage>
        <taxon>Bacteria</taxon>
        <taxon>Pseudomonadati</taxon>
        <taxon>Pseudomonadota</taxon>
        <taxon>Betaproteobacteria</taxon>
        <taxon>Nitrosomonadales</taxon>
        <taxon>Nitrosomonadaceae</taxon>
        <taxon>Nitrosomonas</taxon>
    </lineage>
</organism>
<evidence type="ECO:0000256" key="11">
    <source>
        <dbReference type="SAM" id="Phobius"/>
    </source>
</evidence>
<dbReference type="InterPro" id="IPR000067">
    <property type="entry name" value="FlgMring_FliF"/>
</dbReference>
<name>A0A1G5SD03_9PROT</name>
<feature type="transmembrane region" description="Helical" evidence="11">
    <location>
        <begin position="74"/>
        <end position="93"/>
    </location>
</feature>
<dbReference type="PRINTS" id="PR01009">
    <property type="entry name" value="FLGMRINGFLIF"/>
</dbReference>
<dbReference type="PIRSF" id="PIRSF004862">
    <property type="entry name" value="FliF"/>
    <property type="match status" value="1"/>
</dbReference>
<evidence type="ECO:0000256" key="8">
    <source>
        <dbReference type="ARBA" id="ARBA00023143"/>
    </source>
</evidence>
<evidence type="ECO:0000259" key="13">
    <source>
        <dbReference type="Pfam" id="PF08345"/>
    </source>
</evidence>
<evidence type="ECO:0000256" key="5">
    <source>
        <dbReference type="ARBA" id="ARBA00022692"/>
    </source>
</evidence>
<evidence type="ECO:0000259" key="12">
    <source>
        <dbReference type="Pfam" id="PF01514"/>
    </source>
</evidence>
<feature type="compositionally biased region" description="Low complexity" evidence="10">
    <location>
        <begin position="382"/>
        <end position="396"/>
    </location>
</feature>
<comment type="similarity">
    <text evidence="3 9">Belongs to the FliF family.</text>
</comment>
<keyword evidence="14" id="KW-0282">Flagellum</keyword>
<evidence type="ECO:0000256" key="4">
    <source>
        <dbReference type="ARBA" id="ARBA00022475"/>
    </source>
</evidence>
<feature type="region of interest" description="Disordered" evidence="10">
    <location>
        <begin position="361"/>
        <end position="408"/>
    </location>
</feature>
<dbReference type="STRING" id="51642.NSMM_150047"/>
<dbReference type="GO" id="GO:0005886">
    <property type="term" value="C:plasma membrane"/>
    <property type="evidence" value="ECO:0007669"/>
    <property type="project" value="UniProtKB-SubCell"/>
</dbReference>
<dbReference type="InterPro" id="IPR013556">
    <property type="entry name" value="Flag_M-ring_C"/>
</dbReference>
<dbReference type="Pfam" id="PF01514">
    <property type="entry name" value="YscJ_FliF"/>
    <property type="match status" value="1"/>
</dbReference>
<evidence type="ECO:0000313" key="14">
    <source>
        <dbReference type="EMBL" id="SCZ84309.1"/>
    </source>
</evidence>
<evidence type="ECO:0000256" key="3">
    <source>
        <dbReference type="ARBA" id="ARBA00007971"/>
    </source>
</evidence>
<evidence type="ECO:0000256" key="10">
    <source>
        <dbReference type="SAM" id="MobiDB-lite"/>
    </source>
</evidence>
<comment type="subcellular location">
    <subcellularLocation>
        <location evidence="1 9">Bacterial flagellum basal body</location>
    </subcellularLocation>
    <subcellularLocation>
        <location evidence="2">Cell membrane</location>
        <topology evidence="2">Multi-pass membrane protein</topology>
    </subcellularLocation>
</comment>
<accession>A0A1G5SD03</accession>
<dbReference type="EMBL" id="FMWO01000020">
    <property type="protein sequence ID" value="SCZ84309.1"/>
    <property type="molecule type" value="Genomic_DNA"/>
</dbReference>
<dbReference type="PANTHER" id="PTHR30046:SF0">
    <property type="entry name" value="FLAGELLAR M-RING PROTEIN"/>
    <property type="match status" value="1"/>
</dbReference>
<evidence type="ECO:0000256" key="6">
    <source>
        <dbReference type="ARBA" id="ARBA00022989"/>
    </source>
</evidence>
<keyword evidence="6 11" id="KW-1133">Transmembrane helix</keyword>
<keyword evidence="14" id="KW-0969">Cilium</keyword>
<dbReference type="InterPro" id="IPR045851">
    <property type="entry name" value="AMP-bd_C_sf"/>
</dbReference>
<dbReference type="GO" id="GO:0071973">
    <property type="term" value="P:bacterial-type flagellum-dependent cell motility"/>
    <property type="evidence" value="ECO:0007669"/>
    <property type="project" value="InterPro"/>
</dbReference>
<gene>
    <name evidence="14" type="primary">fliF</name>
    <name evidence="14" type="ORF">NSMM_150047</name>
</gene>
<keyword evidence="4" id="KW-1003">Cell membrane</keyword>
<dbReference type="InterPro" id="IPR043427">
    <property type="entry name" value="YscJ/FliF"/>
</dbReference>
<evidence type="ECO:0000256" key="7">
    <source>
        <dbReference type="ARBA" id="ARBA00023136"/>
    </source>
</evidence>
<sequence length="591" mass="64531">MWSFSSFGKYENPDNPAIRTVSLNLQSIFGWLRQTEAYQSNSEAGEKSMATIPNETEAVNRLDQIKQLSVQKKLGLMLAAATIIALIAGAWMWSQTPDYRILYANVSDQDGGAIIGALQQMNIPYKFADGGGAILIPGGQVHEVRLRLASQGLPKGGLAGFEILENQKFGSSQFLEQVNYQRALEGELSRSIQSLSAVEGARVHLAITKPTVFARERQQPSVSVLLNLHPGRVLAAEQVSAIVHLVSSSIPNLPVKNVTVVDQHGNLLSAQKNDTEETGLNPSQLKYVQDLEQNFARRIEAILTPLTGPANVHAQVTADLDFSRVERAEETYKPNNNTVEAAAIRSEQKSESLSIAQAEGGIPGALTNRPPAPAQAPVEVDAQATEAAQAEKTTPTDSRKESTTNYEVDKTISHTRQSTGRINRLSAAVVINYRSRLDEEGNPINAALPAEEIDKITDLVKQTIGFNEARGDTLTVTNSQFNLTEETFEEIPFWKAPETIQLAQDIGKQLLIAAIVLYFLQKILRPFLKTLLPPPPPVPALAHAELESEQPAQAVRVITLEENLQQARFLAVNEPSIVANVIKGWVAGNER</sequence>
<dbReference type="GO" id="GO:0009431">
    <property type="term" value="C:bacterial-type flagellum basal body, MS ring"/>
    <property type="evidence" value="ECO:0007669"/>
    <property type="project" value="InterPro"/>
</dbReference>
<keyword evidence="8 9" id="KW-0975">Bacterial flagellum</keyword>
<proteinExistence type="inferred from homology"/>
<keyword evidence="7 11" id="KW-0472">Membrane</keyword>
<feature type="domain" description="Flagellar M-ring C-terminal" evidence="13">
    <location>
        <begin position="303"/>
        <end position="481"/>
    </location>
</feature>
<evidence type="ECO:0000256" key="1">
    <source>
        <dbReference type="ARBA" id="ARBA00004117"/>
    </source>
</evidence>
<dbReference type="InterPro" id="IPR006182">
    <property type="entry name" value="FliF_N_dom"/>
</dbReference>
<dbReference type="AlphaFoldDB" id="A0A1G5SD03"/>
<keyword evidence="15" id="KW-1185">Reference proteome</keyword>
<feature type="compositionally biased region" description="Basic and acidic residues" evidence="10">
    <location>
        <begin position="397"/>
        <end position="408"/>
    </location>
</feature>
<evidence type="ECO:0000256" key="9">
    <source>
        <dbReference type="PIRNR" id="PIRNR004862"/>
    </source>
</evidence>
<reference evidence="14 15" key="1">
    <citation type="submission" date="2016-10" db="EMBL/GenBank/DDBJ databases">
        <authorList>
            <person name="de Groot N.N."/>
        </authorList>
    </citation>
    <scope>NUCLEOTIDE SEQUENCE [LARGE SCALE GENOMIC DNA]</scope>
    <source>
        <strain evidence="14">1</strain>
    </source>
</reference>
<evidence type="ECO:0000313" key="15">
    <source>
        <dbReference type="Proteomes" id="UP000198729"/>
    </source>
</evidence>
<dbReference type="PANTHER" id="PTHR30046">
    <property type="entry name" value="FLAGELLAR M-RING PROTEIN"/>
    <property type="match status" value="1"/>
</dbReference>
<dbReference type="Gene3D" id="3.30.300.30">
    <property type="match status" value="1"/>
</dbReference>
<dbReference type="GO" id="GO:0003774">
    <property type="term" value="F:cytoskeletal motor activity"/>
    <property type="evidence" value="ECO:0007669"/>
    <property type="project" value="InterPro"/>
</dbReference>
<evidence type="ECO:0000256" key="2">
    <source>
        <dbReference type="ARBA" id="ARBA00004651"/>
    </source>
</evidence>
<dbReference type="Pfam" id="PF08345">
    <property type="entry name" value="YscJ_FliF_C"/>
    <property type="match status" value="1"/>
</dbReference>